<sequence>MLFKSTAALAVLSVFAVQSAEAWSIQFQDTSASTPEYSEKLTTLNSNTCYNMNDLPTANPWNDRVDNAWIDGAICVFWAVQKVGEEGLMWRERTIVGVQSEQQSDHQRQAGTVWSAISSRVAAKMEGDRLCGPWLTVIEGEGDGAGA</sequence>
<evidence type="ECO:0000256" key="1">
    <source>
        <dbReference type="SAM" id="SignalP"/>
    </source>
</evidence>
<evidence type="ECO:0008006" key="4">
    <source>
        <dbReference type="Google" id="ProtNLM"/>
    </source>
</evidence>
<organism evidence="2 3">
    <name type="scientific">Penicillium brasilianum</name>
    <dbReference type="NCBI Taxonomy" id="104259"/>
    <lineage>
        <taxon>Eukaryota</taxon>
        <taxon>Fungi</taxon>
        <taxon>Dikarya</taxon>
        <taxon>Ascomycota</taxon>
        <taxon>Pezizomycotina</taxon>
        <taxon>Eurotiomycetes</taxon>
        <taxon>Eurotiomycetidae</taxon>
        <taxon>Eurotiales</taxon>
        <taxon>Aspergillaceae</taxon>
        <taxon>Penicillium</taxon>
    </lineage>
</organism>
<evidence type="ECO:0000313" key="2">
    <source>
        <dbReference type="EMBL" id="OOQ90913.1"/>
    </source>
</evidence>
<dbReference type="AlphaFoldDB" id="A0A1S9RZE6"/>
<dbReference type="Proteomes" id="UP000190744">
    <property type="component" value="Unassembled WGS sequence"/>
</dbReference>
<dbReference type="EMBL" id="LJBN01000033">
    <property type="protein sequence ID" value="OOQ90913.1"/>
    <property type="molecule type" value="Genomic_DNA"/>
</dbReference>
<accession>A0A1S9RZE6</accession>
<comment type="caution">
    <text evidence="2">The sequence shown here is derived from an EMBL/GenBank/DDBJ whole genome shotgun (WGS) entry which is preliminary data.</text>
</comment>
<protein>
    <recommendedName>
        <fullName evidence="4">Ecp2 effector protein domain-containing protein</fullName>
    </recommendedName>
</protein>
<name>A0A1S9RZE6_PENBI</name>
<feature type="signal peptide" evidence="1">
    <location>
        <begin position="1"/>
        <end position="22"/>
    </location>
</feature>
<keyword evidence="1" id="KW-0732">Signal</keyword>
<feature type="chain" id="PRO_5012188014" description="Ecp2 effector protein domain-containing protein" evidence="1">
    <location>
        <begin position="23"/>
        <end position="147"/>
    </location>
</feature>
<evidence type="ECO:0000313" key="3">
    <source>
        <dbReference type="Proteomes" id="UP000190744"/>
    </source>
</evidence>
<reference evidence="3" key="1">
    <citation type="submission" date="2015-09" db="EMBL/GenBank/DDBJ databases">
        <authorList>
            <person name="Fill T.P."/>
            <person name="Baretta J.F."/>
            <person name="de Almeida L.G."/>
            <person name="Rocha M."/>
            <person name="de Souza D.H."/>
            <person name="Malavazi I."/>
            <person name="Cerdeira L.T."/>
            <person name="Hong H."/>
            <person name="Samborskyy M."/>
            <person name="de Vasconcelos A.T."/>
            <person name="Leadlay P."/>
            <person name="Rodrigues-Filho E."/>
        </authorList>
    </citation>
    <scope>NUCLEOTIDE SEQUENCE [LARGE SCALE GENOMIC DNA]</scope>
    <source>
        <strain evidence="3">LaBioMMi 136</strain>
    </source>
</reference>
<proteinExistence type="predicted"/>
<gene>
    <name evidence="2" type="ORF">PEBR_01960</name>
</gene>